<reference evidence="5" key="1">
    <citation type="submission" date="2020-06" db="EMBL/GenBank/DDBJ databases">
        <title>Draft genome of Bugula neritina, a colonial animal packing powerful symbionts and potential medicines.</title>
        <authorList>
            <person name="Rayko M."/>
        </authorList>
    </citation>
    <scope>NUCLEOTIDE SEQUENCE [LARGE SCALE GENOMIC DNA]</scope>
    <source>
        <strain evidence="5">Kwan_BN1</strain>
    </source>
</reference>
<dbReference type="AlphaFoldDB" id="A0A7J7JPL6"/>
<gene>
    <name evidence="5" type="ORF">EB796_013418</name>
</gene>
<keyword evidence="2" id="KW-0479">Metal-binding</keyword>
<comment type="caution">
    <text evidence="5">The sequence shown here is derived from an EMBL/GenBank/DDBJ whole genome shotgun (WGS) entry which is preliminary data.</text>
</comment>
<name>A0A7J7JPL6_BUGNE</name>
<keyword evidence="3" id="KW-0378">Hydrolase</keyword>
<dbReference type="InterPro" id="IPR011059">
    <property type="entry name" value="Metal-dep_hydrolase_composite"/>
</dbReference>
<proteinExistence type="predicted"/>
<dbReference type="GO" id="GO:0008270">
    <property type="term" value="F:zinc ion binding"/>
    <property type="evidence" value="ECO:0007669"/>
    <property type="project" value="TreeGrafter"/>
</dbReference>
<evidence type="ECO:0000256" key="2">
    <source>
        <dbReference type="ARBA" id="ARBA00022723"/>
    </source>
</evidence>
<dbReference type="SUPFAM" id="SSF51338">
    <property type="entry name" value="Composite domain of metallo-dependent hydrolases"/>
    <property type="match status" value="1"/>
</dbReference>
<dbReference type="Proteomes" id="UP000593567">
    <property type="component" value="Unassembled WGS sequence"/>
</dbReference>
<organism evidence="5 6">
    <name type="scientific">Bugula neritina</name>
    <name type="common">Brown bryozoan</name>
    <name type="synonym">Sertularia neritina</name>
    <dbReference type="NCBI Taxonomy" id="10212"/>
    <lineage>
        <taxon>Eukaryota</taxon>
        <taxon>Metazoa</taxon>
        <taxon>Spiralia</taxon>
        <taxon>Lophotrochozoa</taxon>
        <taxon>Bryozoa</taxon>
        <taxon>Gymnolaemata</taxon>
        <taxon>Cheilostomatida</taxon>
        <taxon>Flustrina</taxon>
        <taxon>Buguloidea</taxon>
        <taxon>Bugulidae</taxon>
        <taxon>Bugula</taxon>
    </lineage>
</organism>
<sequence length="81" mass="9175">MLFNDQFMKNLCLTDIILISGNFEVGKEFDALVVNVLVDNSPFDLFGDNTASELLQRFLHCGDDRNIAEIYVAGRKIDFSK</sequence>
<dbReference type="GO" id="GO:0005829">
    <property type="term" value="C:cytosol"/>
    <property type="evidence" value="ECO:0007669"/>
    <property type="project" value="TreeGrafter"/>
</dbReference>
<dbReference type="PANTHER" id="PTHR11271">
    <property type="entry name" value="GUANINE DEAMINASE"/>
    <property type="match status" value="1"/>
</dbReference>
<comment type="cofactor">
    <cofactor evidence="1">
        <name>Zn(2+)</name>
        <dbReference type="ChEBI" id="CHEBI:29105"/>
    </cofactor>
</comment>
<dbReference type="GO" id="GO:0008892">
    <property type="term" value="F:guanine deaminase activity"/>
    <property type="evidence" value="ECO:0007669"/>
    <property type="project" value="TreeGrafter"/>
</dbReference>
<keyword evidence="6" id="KW-1185">Reference proteome</keyword>
<evidence type="ECO:0000256" key="1">
    <source>
        <dbReference type="ARBA" id="ARBA00001947"/>
    </source>
</evidence>
<dbReference type="EMBL" id="VXIV02001968">
    <property type="protein sequence ID" value="KAF6028270.1"/>
    <property type="molecule type" value="Genomic_DNA"/>
</dbReference>
<evidence type="ECO:0000256" key="3">
    <source>
        <dbReference type="ARBA" id="ARBA00022801"/>
    </source>
</evidence>
<protein>
    <submittedName>
        <fullName evidence="5">GDA</fullName>
    </submittedName>
</protein>
<dbReference type="InterPro" id="IPR051607">
    <property type="entry name" value="Metallo-dep_hydrolases"/>
</dbReference>
<dbReference type="PANTHER" id="PTHR11271:SF6">
    <property type="entry name" value="GUANINE DEAMINASE"/>
    <property type="match status" value="1"/>
</dbReference>
<dbReference type="Gene3D" id="2.30.40.10">
    <property type="entry name" value="Urease, subunit C, domain 1"/>
    <property type="match status" value="1"/>
</dbReference>
<dbReference type="GO" id="GO:0046098">
    <property type="term" value="P:guanine metabolic process"/>
    <property type="evidence" value="ECO:0007669"/>
    <property type="project" value="TreeGrafter"/>
</dbReference>
<accession>A0A7J7JPL6</accession>
<evidence type="ECO:0000313" key="6">
    <source>
        <dbReference type="Proteomes" id="UP000593567"/>
    </source>
</evidence>
<evidence type="ECO:0000313" key="5">
    <source>
        <dbReference type="EMBL" id="KAF6028270.1"/>
    </source>
</evidence>
<dbReference type="OrthoDB" id="194468at2759"/>
<evidence type="ECO:0000256" key="4">
    <source>
        <dbReference type="ARBA" id="ARBA00022833"/>
    </source>
</evidence>
<keyword evidence="4" id="KW-0862">Zinc</keyword>